<comment type="caution">
    <text evidence="1">The sequence shown here is derived from an EMBL/GenBank/DDBJ whole genome shotgun (WGS) entry which is preliminary data.</text>
</comment>
<dbReference type="SUPFAM" id="SSF52540">
    <property type="entry name" value="P-loop containing nucleoside triphosphate hydrolases"/>
    <property type="match status" value="1"/>
</dbReference>
<dbReference type="PANTHER" id="PTHR13308">
    <property type="entry name" value="NEDD4-BINDING PROTEIN 2-LIKE 1"/>
    <property type="match status" value="1"/>
</dbReference>
<dbReference type="PANTHER" id="PTHR13308:SF40">
    <property type="entry name" value="NEDD4-BINDING PROTEIN 2-LIKE 1"/>
    <property type="match status" value="1"/>
</dbReference>
<evidence type="ECO:0000313" key="1">
    <source>
        <dbReference type="EMBL" id="CCO49659.1"/>
    </source>
</evidence>
<dbReference type="Pfam" id="PF13671">
    <property type="entry name" value="AAA_33"/>
    <property type="match status" value="1"/>
</dbReference>
<dbReference type="GO" id="GO:0016787">
    <property type="term" value="F:hydrolase activity"/>
    <property type="evidence" value="ECO:0007669"/>
    <property type="project" value="UniProtKB-KW"/>
</dbReference>
<gene>
    <name evidence="1" type="ORF">VIBNISOn1_840066</name>
</gene>
<dbReference type="Proteomes" id="UP000018211">
    <property type="component" value="Unassembled WGS sequence"/>
</dbReference>
<dbReference type="InterPro" id="IPR027417">
    <property type="entry name" value="P-loop_NTPase"/>
</dbReference>
<sequence length="125" mass="14514">MTKPRLTLVRGLPGSGKSTLAKTMNAKHIEADMYFVDRKGEYRFQPRKLKQAHNWCFNQTKKWLNKGADVVVSNTFVEKWEMEPYLLLAKASGFEIDIMVCREDFGSIHDVPSDTIEKMKSNWQE</sequence>
<evidence type="ECO:0000313" key="2">
    <source>
        <dbReference type="Proteomes" id="UP000018211"/>
    </source>
</evidence>
<reference evidence="1 2" key="1">
    <citation type="journal article" date="2013" name="ISME J.">
        <title>Comparative genomics of pathogenic lineages of Vibrio nigripulchritudo identifies virulence-associated traits.</title>
        <authorList>
            <person name="Goudenege D."/>
            <person name="Labreuche Y."/>
            <person name="Krin E."/>
            <person name="Ansquer D."/>
            <person name="Mangenot S."/>
            <person name="Calteau A."/>
            <person name="Medigue C."/>
            <person name="Mazel D."/>
            <person name="Polz M.F."/>
            <person name="Le Roux F."/>
        </authorList>
    </citation>
    <scope>NUCLEOTIDE SEQUENCE [LARGE SCALE GENOMIC DNA]</scope>
    <source>
        <strain evidence="1 2">SOn1</strain>
    </source>
</reference>
<dbReference type="AlphaFoldDB" id="A0AAV2VY20"/>
<proteinExistence type="predicted"/>
<accession>A0AAV2VY20</accession>
<dbReference type="InterPro" id="IPR026302">
    <property type="entry name" value="NEDD4-bd_p2"/>
</dbReference>
<name>A0AAV2VY20_9VIBR</name>
<dbReference type="Gene3D" id="3.40.50.300">
    <property type="entry name" value="P-loop containing nucleotide triphosphate hydrolases"/>
    <property type="match status" value="1"/>
</dbReference>
<organism evidence="1 2">
    <name type="scientific">Vibrio nigripulchritudo SOn1</name>
    <dbReference type="NCBI Taxonomy" id="1238450"/>
    <lineage>
        <taxon>Bacteria</taxon>
        <taxon>Pseudomonadati</taxon>
        <taxon>Pseudomonadota</taxon>
        <taxon>Gammaproteobacteria</taxon>
        <taxon>Vibrionales</taxon>
        <taxon>Vibrionaceae</taxon>
        <taxon>Vibrio</taxon>
    </lineage>
</organism>
<dbReference type="EMBL" id="CAOF01000180">
    <property type="protein sequence ID" value="CCO49659.1"/>
    <property type="molecule type" value="Genomic_DNA"/>
</dbReference>
<dbReference type="RefSeq" id="WP_022613711.1">
    <property type="nucleotide sequence ID" value="NZ_LK391965.1"/>
</dbReference>
<keyword evidence="1" id="KW-0378">Hydrolase</keyword>
<protein>
    <submittedName>
        <fullName evidence="1">Nucleoside triphosphate hydrolase</fullName>
    </submittedName>
</protein>